<keyword evidence="1" id="KW-1133">Transmembrane helix</keyword>
<accession>A0A1J7J403</accession>
<feature type="transmembrane region" description="Helical" evidence="1">
    <location>
        <begin position="28"/>
        <end position="49"/>
    </location>
</feature>
<evidence type="ECO:0000313" key="3">
    <source>
        <dbReference type="Proteomes" id="UP000182658"/>
    </source>
</evidence>
<dbReference type="InParanoid" id="A0A1J7J403"/>
<dbReference type="Proteomes" id="UP000182658">
    <property type="component" value="Unassembled WGS sequence"/>
</dbReference>
<keyword evidence="3" id="KW-1185">Reference proteome</keyword>
<evidence type="ECO:0000313" key="2">
    <source>
        <dbReference type="EMBL" id="OIW23908.1"/>
    </source>
</evidence>
<sequence length="100" mass="10841">MAVDIFAIDFVIVLTTLRAVGNAVVPEFVIVLIDGATANAFIFVVVFILTTFQTTRNTFDFVVVLATFRAIVNTVDFVVVLAALRAMVNTVDFVVVLATL</sequence>
<evidence type="ECO:0000256" key="1">
    <source>
        <dbReference type="SAM" id="Phobius"/>
    </source>
</evidence>
<protein>
    <submittedName>
        <fullName evidence="2">Uncharacterized protein</fullName>
    </submittedName>
</protein>
<keyword evidence="1" id="KW-0472">Membrane</keyword>
<organism evidence="2 3">
    <name type="scientific">Coniochaeta ligniaria NRRL 30616</name>
    <dbReference type="NCBI Taxonomy" id="1408157"/>
    <lineage>
        <taxon>Eukaryota</taxon>
        <taxon>Fungi</taxon>
        <taxon>Dikarya</taxon>
        <taxon>Ascomycota</taxon>
        <taxon>Pezizomycotina</taxon>
        <taxon>Sordariomycetes</taxon>
        <taxon>Sordariomycetidae</taxon>
        <taxon>Coniochaetales</taxon>
        <taxon>Coniochaetaceae</taxon>
        <taxon>Coniochaeta</taxon>
    </lineage>
</organism>
<feature type="transmembrane region" description="Helical" evidence="1">
    <location>
        <begin position="61"/>
        <end position="84"/>
    </location>
</feature>
<proteinExistence type="predicted"/>
<dbReference type="EMBL" id="KV875105">
    <property type="protein sequence ID" value="OIW23908.1"/>
    <property type="molecule type" value="Genomic_DNA"/>
</dbReference>
<reference evidence="2 3" key="1">
    <citation type="submission" date="2016-10" db="EMBL/GenBank/DDBJ databases">
        <title>Draft genome sequence of Coniochaeta ligniaria NRRL30616, a lignocellulolytic fungus for bioabatement of inhibitors in plant biomass hydrolysates.</title>
        <authorList>
            <consortium name="DOE Joint Genome Institute"/>
            <person name="Jimenez D.J."/>
            <person name="Hector R.E."/>
            <person name="Riley R."/>
            <person name="Sun H."/>
            <person name="Grigoriev I.V."/>
            <person name="Van Elsas J.D."/>
            <person name="Nichols N.N."/>
        </authorList>
    </citation>
    <scope>NUCLEOTIDE SEQUENCE [LARGE SCALE GENOMIC DNA]</scope>
    <source>
        <strain evidence="2 3">NRRL 30616</strain>
    </source>
</reference>
<name>A0A1J7J403_9PEZI</name>
<keyword evidence="1" id="KW-0812">Transmembrane</keyword>
<gene>
    <name evidence="2" type="ORF">CONLIGDRAFT_637140</name>
</gene>
<dbReference type="AlphaFoldDB" id="A0A1J7J403"/>